<evidence type="ECO:0000313" key="3">
    <source>
        <dbReference type="EMBL" id="GJT02065.1"/>
    </source>
</evidence>
<dbReference type="PANTHER" id="PTHR11439">
    <property type="entry name" value="GAG-POL-RELATED RETROTRANSPOSON"/>
    <property type="match status" value="1"/>
</dbReference>
<dbReference type="SUPFAM" id="SSF53098">
    <property type="entry name" value="Ribonuclease H-like"/>
    <property type="match status" value="1"/>
</dbReference>
<dbReference type="InterPro" id="IPR043502">
    <property type="entry name" value="DNA/RNA_pol_sf"/>
</dbReference>
<evidence type="ECO:0000256" key="1">
    <source>
        <dbReference type="SAM" id="MobiDB-lite"/>
    </source>
</evidence>
<dbReference type="InterPro" id="IPR036397">
    <property type="entry name" value="RNaseH_sf"/>
</dbReference>
<proteinExistence type="predicted"/>
<dbReference type="Proteomes" id="UP001151760">
    <property type="component" value="Unassembled WGS sequence"/>
</dbReference>
<keyword evidence="4" id="KW-1185">Reference proteome</keyword>
<reference evidence="3" key="1">
    <citation type="journal article" date="2022" name="Int. J. Mol. Sci.">
        <title>Draft Genome of Tanacetum Coccineum: Genomic Comparison of Closely Related Tanacetum-Family Plants.</title>
        <authorList>
            <person name="Yamashiro T."/>
            <person name="Shiraishi A."/>
            <person name="Nakayama K."/>
            <person name="Satake H."/>
        </authorList>
    </citation>
    <scope>NUCLEOTIDE SEQUENCE</scope>
</reference>
<dbReference type="EMBL" id="BQNB010012319">
    <property type="protein sequence ID" value="GJT02065.1"/>
    <property type="molecule type" value="Genomic_DNA"/>
</dbReference>
<feature type="region of interest" description="Disordered" evidence="1">
    <location>
        <begin position="247"/>
        <end position="276"/>
    </location>
</feature>
<sequence length="698" mass="79894">MIKLHRFLVMEIWFKEISLSKGLNHNLFSVGQFCYADLEVAFRKSTCYIHDLKGNDLFTGSRGIDLYSITLQDTSTPNLICLMAKASSSQAWLWHQSINGKKYVLVIVDEYSKYTWTYFWRSKDETLEVLIDFLRLVQRGLHAQAEAIATACFTQNRSLVIPRHEKTPYHIINGRKPSVKFIHIFGSLCYIVRDGDNLDKMKEKENVPQAVETVTTSNELDLLFSLMFHELLNGTTQVVSKSSVVTTADAPNQRQQHTTPSTSTTVAADTPPLNIQTTPETTSQALTQAPTVTAIENINQVETNKENAQFEEDEFINIFSIPVQERGETSSRHVDSSNMHTFYQRHPSEHHWTKDHPLEQVIGNPSQSIRTRLPRNRWLDVYFRTHLERPLCKNIINMKQIWKNKSDEENTVIRNKARLVAKGYAQKEAIDFEESFAPVARLEAVQLFIAYAAHKSFPVYQMDVKTTFLYGPLKEEVYVNQLDGFVDPYHPDQVYHLKKALYGLKQAPIAWYDELSNFLVSKGFSKGSIDPTLFITKHGEDILLVQIYVDDIIFLVLTNQKLSKDIVHATCYCARYQAKPIKNYLAAVKWIFQYLKNTINMGLWYLKDIGFELTAFSDSDHAGCLDSRKSTSGGIQFLGGDKLVEKGIVELFFVGTEYQLADMFTKALPEDRFKYLVKRLGMSCLTLEELEVLANESA</sequence>
<gene>
    <name evidence="3" type="ORF">Tco_0823234</name>
</gene>
<dbReference type="SUPFAM" id="SSF56672">
    <property type="entry name" value="DNA/RNA polymerases"/>
    <property type="match status" value="1"/>
</dbReference>
<accession>A0ABQ5AHC3</accession>
<evidence type="ECO:0000313" key="4">
    <source>
        <dbReference type="Proteomes" id="UP001151760"/>
    </source>
</evidence>
<dbReference type="PANTHER" id="PTHR11439:SF483">
    <property type="entry name" value="PEPTIDE SYNTHASE GLIP-LIKE, PUTATIVE (AFU_ORTHOLOGUE AFUA_3G12920)-RELATED"/>
    <property type="match status" value="1"/>
</dbReference>
<name>A0ABQ5AHC3_9ASTR</name>
<dbReference type="Pfam" id="PF07727">
    <property type="entry name" value="RVT_2"/>
    <property type="match status" value="1"/>
</dbReference>
<reference evidence="3" key="2">
    <citation type="submission" date="2022-01" db="EMBL/GenBank/DDBJ databases">
        <authorList>
            <person name="Yamashiro T."/>
            <person name="Shiraishi A."/>
            <person name="Satake H."/>
            <person name="Nakayama K."/>
        </authorList>
    </citation>
    <scope>NUCLEOTIDE SEQUENCE</scope>
</reference>
<dbReference type="InterPro" id="IPR013103">
    <property type="entry name" value="RVT_2"/>
</dbReference>
<evidence type="ECO:0000259" key="2">
    <source>
        <dbReference type="Pfam" id="PF07727"/>
    </source>
</evidence>
<comment type="caution">
    <text evidence="3">The sequence shown here is derived from an EMBL/GenBank/DDBJ whole genome shotgun (WGS) entry which is preliminary data.</text>
</comment>
<organism evidence="3 4">
    <name type="scientific">Tanacetum coccineum</name>
    <dbReference type="NCBI Taxonomy" id="301880"/>
    <lineage>
        <taxon>Eukaryota</taxon>
        <taxon>Viridiplantae</taxon>
        <taxon>Streptophyta</taxon>
        <taxon>Embryophyta</taxon>
        <taxon>Tracheophyta</taxon>
        <taxon>Spermatophyta</taxon>
        <taxon>Magnoliopsida</taxon>
        <taxon>eudicotyledons</taxon>
        <taxon>Gunneridae</taxon>
        <taxon>Pentapetalae</taxon>
        <taxon>asterids</taxon>
        <taxon>campanulids</taxon>
        <taxon>Asterales</taxon>
        <taxon>Asteraceae</taxon>
        <taxon>Asteroideae</taxon>
        <taxon>Anthemideae</taxon>
        <taxon>Anthemidinae</taxon>
        <taxon>Tanacetum</taxon>
    </lineage>
</organism>
<protein>
    <submittedName>
        <fullName evidence="3">Integrase, catalytic region, zinc finger, CCHC-type containing protein</fullName>
    </submittedName>
</protein>
<feature type="compositionally biased region" description="Polar residues" evidence="1">
    <location>
        <begin position="249"/>
        <end position="276"/>
    </location>
</feature>
<dbReference type="Gene3D" id="3.30.420.10">
    <property type="entry name" value="Ribonuclease H-like superfamily/Ribonuclease H"/>
    <property type="match status" value="1"/>
</dbReference>
<feature type="domain" description="Reverse transcriptase Ty1/copia-type" evidence="2">
    <location>
        <begin position="390"/>
        <end position="566"/>
    </location>
</feature>
<dbReference type="InterPro" id="IPR012337">
    <property type="entry name" value="RNaseH-like_sf"/>
</dbReference>